<evidence type="ECO:0000313" key="7">
    <source>
        <dbReference type="Proteomes" id="UP001226867"/>
    </source>
</evidence>
<keyword evidence="7" id="KW-1185">Reference proteome</keyword>
<feature type="domain" description="Cds6 C-terminal" evidence="5">
    <location>
        <begin position="261"/>
        <end position="364"/>
    </location>
</feature>
<dbReference type="Pfam" id="PF13432">
    <property type="entry name" value="TPR_16"/>
    <property type="match status" value="1"/>
</dbReference>
<dbReference type="InterPro" id="IPR032710">
    <property type="entry name" value="NTF2-like_dom_sf"/>
</dbReference>
<evidence type="ECO:0000256" key="1">
    <source>
        <dbReference type="ARBA" id="ARBA00022737"/>
    </source>
</evidence>
<dbReference type="PROSITE" id="PS50005">
    <property type="entry name" value="TPR"/>
    <property type="match status" value="1"/>
</dbReference>
<dbReference type="Proteomes" id="UP001226867">
    <property type="component" value="Unassembled WGS sequence"/>
</dbReference>
<keyword evidence="1" id="KW-0677">Repeat</keyword>
<dbReference type="RefSeq" id="WP_307692455.1">
    <property type="nucleotide sequence ID" value="NZ_JAUSRO010000021.1"/>
</dbReference>
<dbReference type="InterPro" id="IPR011990">
    <property type="entry name" value="TPR-like_helical_dom_sf"/>
</dbReference>
<reference evidence="6 7" key="1">
    <citation type="submission" date="2023-07" db="EMBL/GenBank/DDBJ databases">
        <title>Sorghum-associated microbial communities from plants grown in Nebraska, USA.</title>
        <authorList>
            <person name="Schachtman D."/>
        </authorList>
    </citation>
    <scope>NUCLEOTIDE SEQUENCE [LARGE SCALE GENOMIC DNA]</scope>
    <source>
        <strain evidence="6 7">DS1607</strain>
    </source>
</reference>
<evidence type="ECO:0000256" key="3">
    <source>
        <dbReference type="PROSITE-ProRule" id="PRU00339"/>
    </source>
</evidence>
<feature type="chain" id="PRO_5046627962" evidence="4">
    <location>
        <begin position="28"/>
        <end position="368"/>
    </location>
</feature>
<organism evidence="6 7">
    <name type="scientific">Variovorax ginsengisoli</name>
    <dbReference type="NCBI Taxonomy" id="363844"/>
    <lineage>
        <taxon>Bacteria</taxon>
        <taxon>Pseudomonadati</taxon>
        <taxon>Pseudomonadota</taxon>
        <taxon>Betaproteobacteria</taxon>
        <taxon>Burkholderiales</taxon>
        <taxon>Comamonadaceae</taxon>
        <taxon>Variovorax</taxon>
    </lineage>
</organism>
<name>A0ABT9SFZ9_9BURK</name>
<dbReference type="PROSITE" id="PS50293">
    <property type="entry name" value="TPR_REGION"/>
    <property type="match status" value="1"/>
</dbReference>
<dbReference type="InterPro" id="IPR050498">
    <property type="entry name" value="Ycf3"/>
</dbReference>
<sequence length="368" mass="38298">MNSLRAPLVKPLCAMALTLACMAPATASDYDDVDRLTQAGKLDEALVRADKFLANNPRDPQMRFLKGVAQIDAGKSADAIATFTRLTQDAPELPEPYNNLAVIYASQGQYDKARSTLESAIRTNPSYSTAHENLGDVYARLASQAYSKALQLDQGNTAVAPKLAVIRTLVSPTTAGTATNVARGAKDRTVVAAAPAPAPAPVAPAVTPAAPAAKAAAPAAVAAAPLAAPRPAAAPLTPAPVPSAAAPAPVADKAGAPTGEVESAVRAWAGAWAAQEMDDYLAAYGPDFTPAGGQSRKAWEEERRARIVGKSNISVAVSNLAITFNGDTAIAKFRQSYRADSLNINSRKTLELTRHQGRWRIVKEAVGG</sequence>
<evidence type="ECO:0000313" key="6">
    <source>
        <dbReference type="EMBL" id="MDP9902718.1"/>
    </source>
</evidence>
<feature type="repeat" description="TPR" evidence="3">
    <location>
        <begin position="94"/>
        <end position="127"/>
    </location>
</feature>
<dbReference type="PROSITE" id="PS51257">
    <property type="entry name" value="PROKAR_LIPOPROTEIN"/>
    <property type="match status" value="1"/>
</dbReference>
<accession>A0ABT9SFZ9</accession>
<proteinExistence type="predicted"/>
<keyword evidence="2 3" id="KW-0802">TPR repeat</keyword>
<dbReference type="PANTHER" id="PTHR44858:SF1">
    <property type="entry name" value="UDP-N-ACETYLGLUCOSAMINE--PEPTIDE N-ACETYLGLUCOSAMINYLTRANSFERASE SPINDLY-RELATED"/>
    <property type="match status" value="1"/>
</dbReference>
<comment type="caution">
    <text evidence="6">The sequence shown here is derived from an EMBL/GenBank/DDBJ whole genome shotgun (WGS) entry which is preliminary data.</text>
</comment>
<keyword evidence="4" id="KW-0732">Signal</keyword>
<dbReference type="Pfam" id="PF13414">
    <property type="entry name" value="TPR_11"/>
    <property type="match status" value="1"/>
</dbReference>
<gene>
    <name evidence="6" type="ORF">J2W36_004996</name>
</gene>
<dbReference type="EMBL" id="JAUSRO010000021">
    <property type="protein sequence ID" value="MDP9902718.1"/>
    <property type="molecule type" value="Genomic_DNA"/>
</dbReference>
<dbReference type="PANTHER" id="PTHR44858">
    <property type="entry name" value="TETRATRICOPEPTIDE REPEAT PROTEIN 6"/>
    <property type="match status" value="1"/>
</dbReference>
<protein>
    <submittedName>
        <fullName evidence="6">Ketosteroid isomerase-like protein/predicted negative regulator of RcsB-dependent stress response</fullName>
    </submittedName>
</protein>
<feature type="signal peptide" evidence="4">
    <location>
        <begin position="1"/>
        <end position="27"/>
    </location>
</feature>
<evidence type="ECO:0000256" key="2">
    <source>
        <dbReference type="ARBA" id="ARBA00022803"/>
    </source>
</evidence>
<dbReference type="SUPFAM" id="SSF48452">
    <property type="entry name" value="TPR-like"/>
    <property type="match status" value="1"/>
</dbReference>
<dbReference type="InterPro" id="IPR019734">
    <property type="entry name" value="TPR_rpt"/>
</dbReference>
<dbReference type="SUPFAM" id="SSF54427">
    <property type="entry name" value="NTF2-like"/>
    <property type="match status" value="1"/>
</dbReference>
<dbReference type="Gene3D" id="1.25.40.10">
    <property type="entry name" value="Tetratricopeptide repeat domain"/>
    <property type="match status" value="1"/>
</dbReference>
<evidence type="ECO:0000259" key="5">
    <source>
        <dbReference type="Pfam" id="PF24125"/>
    </source>
</evidence>
<dbReference type="Gene3D" id="3.10.450.50">
    <property type="match status" value="1"/>
</dbReference>
<dbReference type="SMART" id="SM00028">
    <property type="entry name" value="TPR"/>
    <property type="match status" value="3"/>
</dbReference>
<evidence type="ECO:0000256" key="4">
    <source>
        <dbReference type="SAM" id="SignalP"/>
    </source>
</evidence>
<dbReference type="Pfam" id="PF24125">
    <property type="entry name" value="Cds6_C"/>
    <property type="match status" value="1"/>
</dbReference>
<dbReference type="InterPro" id="IPR056203">
    <property type="entry name" value="Cds6_C"/>
</dbReference>